<comment type="caution">
    <text evidence="1">The sequence shown here is derived from an EMBL/GenBank/DDBJ whole genome shotgun (WGS) entry which is preliminary data.</text>
</comment>
<proteinExistence type="predicted"/>
<protein>
    <submittedName>
        <fullName evidence="1">Trypsin-like peptidase domain-containing protein</fullName>
    </submittedName>
</protein>
<dbReference type="SUPFAM" id="SSF50494">
    <property type="entry name" value="Trypsin-like serine proteases"/>
    <property type="match status" value="1"/>
</dbReference>
<sequence length="322" mass="34152">MEGIGRLLHDGVAAGTAFIVTADGLAATAAHVLAPDPNTEWTFEPLTMPGLSLKVDTALPVDPEADVALVQVGADQIGADLGWRPITLASHAAATPGDPVHLRGFAESRDFDSGVGQYVGETAENGRTWVKVSCRHAQHGMSGAPVILTGTGSVIGVVSARLNAHRWNRDSVLLSRMTDFVALAPDRLRLAAPVSGPVTGTLRLSWERDGVREPILETDDFSISLGRNSANRVYLPDDRDSRFHGHLSLVGTTLQYQHLGSQPATLDGPTRQAKITKGGICIVGDKDRLHVASGTILVEFSAPDLFDPNARPTASTNEKSQP</sequence>
<accession>A0ABV4R8S5</accession>
<dbReference type="InterPro" id="IPR009003">
    <property type="entry name" value="Peptidase_S1_PA"/>
</dbReference>
<dbReference type="RefSeq" id="WP_371946286.1">
    <property type="nucleotide sequence ID" value="NZ_JAXCEH010000046.1"/>
</dbReference>
<reference evidence="1 2" key="1">
    <citation type="submission" date="2023-11" db="EMBL/GenBank/DDBJ databases">
        <title>Actinomadura monticuli sp. nov., isolated from volcanic ash.</title>
        <authorList>
            <person name="Lee S.D."/>
            <person name="Yang H."/>
            <person name="Kim I.S."/>
        </authorList>
    </citation>
    <scope>NUCLEOTIDE SEQUENCE [LARGE SCALE GENOMIC DNA]</scope>
    <source>
        <strain evidence="1 2">DSM 45346</strain>
    </source>
</reference>
<name>A0ABV4R8S5_9ACTN</name>
<dbReference type="SUPFAM" id="SSF49879">
    <property type="entry name" value="SMAD/FHA domain"/>
    <property type="match status" value="1"/>
</dbReference>
<dbReference type="InterPro" id="IPR008984">
    <property type="entry name" value="SMAD_FHA_dom_sf"/>
</dbReference>
<gene>
    <name evidence="1" type="ORF">SM436_36725</name>
</gene>
<dbReference type="EMBL" id="JAXCEH010000046">
    <property type="protein sequence ID" value="MFA1559269.1"/>
    <property type="molecule type" value="Genomic_DNA"/>
</dbReference>
<dbReference type="Pfam" id="PF13365">
    <property type="entry name" value="Trypsin_2"/>
    <property type="match status" value="1"/>
</dbReference>
<keyword evidence="2" id="KW-1185">Reference proteome</keyword>
<dbReference type="Gene3D" id="2.40.10.120">
    <property type="match status" value="1"/>
</dbReference>
<dbReference type="Proteomes" id="UP001569904">
    <property type="component" value="Unassembled WGS sequence"/>
</dbReference>
<evidence type="ECO:0000313" key="1">
    <source>
        <dbReference type="EMBL" id="MFA1559269.1"/>
    </source>
</evidence>
<evidence type="ECO:0000313" key="2">
    <source>
        <dbReference type="Proteomes" id="UP001569904"/>
    </source>
</evidence>
<organism evidence="1 2">
    <name type="scientific">Actinomadura chokoriensis</name>
    <dbReference type="NCBI Taxonomy" id="454156"/>
    <lineage>
        <taxon>Bacteria</taxon>
        <taxon>Bacillati</taxon>
        <taxon>Actinomycetota</taxon>
        <taxon>Actinomycetes</taxon>
        <taxon>Streptosporangiales</taxon>
        <taxon>Thermomonosporaceae</taxon>
        <taxon>Actinomadura</taxon>
    </lineage>
</organism>